<dbReference type="PANTHER" id="PTHR47371">
    <property type="entry name" value="LIPOTEICHOIC ACID SYNTHASE"/>
    <property type="match status" value="1"/>
</dbReference>
<comment type="caution">
    <text evidence="8">The sequence shown here is derived from an EMBL/GenBank/DDBJ whole genome shotgun (WGS) entry which is preliminary data.</text>
</comment>
<dbReference type="Gene3D" id="3.30.1120.80">
    <property type="match status" value="1"/>
</dbReference>
<comment type="subcellular location">
    <subcellularLocation>
        <location evidence="1">Cell membrane</location>
        <topology evidence="1">Multi-pass membrane protein</topology>
    </subcellularLocation>
</comment>
<dbReference type="InterPro" id="IPR017850">
    <property type="entry name" value="Alkaline_phosphatase_core_sf"/>
</dbReference>
<evidence type="ECO:0000256" key="2">
    <source>
        <dbReference type="ARBA" id="ARBA00022475"/>
    </source>
</evidence>
<organism evidence="8 9">
    <name type="scientific">Arenimonas oryziterrae DSM 21050 = YC6267</name>
    <dbReference type="NCBI Taxonomy" id="1121015"/>
    <lineage>
        <taxon>Bacteria</taxon>
        <taxon>Pseudomonadati</taxon>
        <taxon>Pseudomonadota</taxon>
        <taxon>Gammaproteobacteria</taxon>
        <taxon>Lysobacterales</taxon>
        <taxon>Lysobacteraceae</taxon>
        <taxon>Arenimonas</taxon>
    </lineage>
</organism>
<dbReference type="InterPro" id="IPR050448">
    <property type="entry name" value="OpgB/LTA_synthase_biosynth"/>
</dbReference>
<feature type="transmembrane region" description="Helical" evidence="6">
    <location>
        <begin position="143"/>
        <end position="162"/>
    </location>
</feature>
<evidence type="ECO:0000256" key="6">
    <source>
        <dbReference type="SAM" id="Phobius"/>
    </source>
</evidence>
<evidence type="ECO:0000256" key="5">
    <source>
        <dbReference type="ARBA" id="ARBA00023136"/>
    </source>
</evidence>
<keyword evidence="2" id="KW-1003">Cell membrane</keyword>
<feature type="domain" description="Sulfatase N-terminal" evidence="7">
    <location>
        <begin position="279"/>
        <end position="547"/>
    </location>
</feature>
<keyword evidence="9" id="KW-1185">Reference proteome</keyword>
<feature type="transmembrane region" description="Helical" evidence="6">
    <location>
        <begin position="55"/>
        <end position="76"/>
    </location>
</feature>
<dbReference type="SUPFAM" id="SSF53649">
    <property type="entry name" value="Alkaline phosphatase-like"/>
    <property type="match status" value="1"/>
</dbReference>
<keyword evidence="5 6" id="KW-0472">Membrane</keyword>
<dbReference type="InterPro" id="IPR000917">
    <property type="entry name" value="Sulfatase_N"/>
</dbReference>
<dbReference type="eggNOG" id="COG1368">
    <property type="taxonomic scope" value="Bacteria"/>
</dbReference>
<dbReference type="CDD" id="cd16015">
    <property type="entry name" value="LTA_synthase"/>
    <property type="match status" value="1"/>
</dbReference>
<dbReference type="EMBL" id="AVCI01000003">
    <property type="protein sequence ID" value="KFN44241.1"/>
    <property type="molecule type" value="Genomic_DNA"/>
</dbReference>
<protein>
    <recommendedName>
        <fullName evidence="7">Sulfatase N-terminal domain-containing protein</fullName>
    </recommendedName>
</protein>
<name>A0A091AXQ9_9GAMM</name>
<accession>A0A091AXQ9</accession>
<dbReference type="PATRIC" id="fig|1121015.4.peg.973"/>
<dbReference type="AlphaFoldDB" id="A0A091AXQ9"/>
<dbReference type="GO" id="GO:0005886">
    <property type="term" value="C:plasma membrane"/>
    <property type="evidence" value="ECO:0007669"/>
    <property type="project" value="UniProtKB-SubCell"/>
</dbReference>
<dbReference type="RefSeq" id="WP_022969551.1">
    <property type="nucleotide sequence ID" value="NZ_ATVD01000003.1"/>
</dbReference>
<dbReference type="PANTHER" id="PTHR47371:SF3">
    <property type="entry name" value="PHOSPHOGLYCEROL TRANSFERASE I"/>
    <property type="match status" value="1"/>
</dbReference>
<feature type="transmembrane region" description="Helical" evidence="6">
    <location>
        <begin position="174"/>
        <end position="195"/>
    </location>
</feature>
<evidence type="ECO:0000256" key="4">
    <source>
        <dbReference type="ARBA" id="ARBA00022989"/>
    </source>
</evidence>
<evidence type="ECO:0000259" key="7">
    <source>
        <dbReference type="Pfam" id="PF00884"/>
    </source>
</evidence>
<evidence type="ECO:0000313" key="9">
    <source>
        <dbReference type="Proteomes" id="UP000029385"/>
    </source>
</evidence>
<gene>
    <name evidence="8" type="ORF">N789_07425</name>
</gene>
<keyword evidence="3 6" id="KW-0812">Transmembrane</keyword>
<evidence type="ECO:0000313" key="8">
    <source>
        <dbReference type="EMBL" id="KFN44241.1"/>
    </source>
</evidence>
<keyword evidence="4 6" id="KW-1133">Transmembrane helix</keyword>
<dbReference type="Pfam" id="PF00884">
    <property type="entry name" value="Sulfatase"/>
    <property type="match status" value="1"/>
</dbReference>
<feature type="transmembrane region" description="Helical" evidence="6">
    <location>
        <begin position="88"/>
        <end position="112"/>
    </location>
</feature>
<reference evidence="8 9" key="1">
    <citation type="submission" date="2013-09" db="EMBL/GenBank/DDBJ databases">
        <title>Genome sequencing of Arenimonas oryziterrae.</title>
        <authorList>
            <person name="Chen F."/>
            <person name="Wang G."/>
        </authorList>
    </citation>
    <scope>NUCLEOTIDE SEQUENCE [LARGE SCALE GENOMIC DNA]</scope>
    <source>
        <strain evidence="8 9">YC6267</strain>
    </source>
</reference>
<dbReference type="STRING" id="1121015.GCA_000420545_01936"/>
<dbReference type="Gene3D" id="3.40.720.10">
    <property type="entry name" value="Alkaline Phosphatase, subunit A"/>
    <property type="match status" value="1"/>
</dbReference>
<proteinExistence type="predicted"/>
<sequence>MFTDHPLLHRFRPLLWLGACFLTLSTLTRLALLIATGSGIPAAAGHWLRIFGVGLGYDLLTFVYFAWPLVALLWLLPTRWRRSRTGRGVLAGLCLAMLFVLLFVAMAEWTFWEEFQTRFNFIAVDYLVYTTEVIGNIRESYPIGWLLAGLAVLTGAVFALGRRYWRVSDDDTGFAARSSVGLAWLAVTVLGTLLVSGDLKDRSGNQYVNELSGNGIYEFFAAFRSSHIDYDRFYRTVPLPEAYGQLRRDLAAPDATFVSADPSDIRRDIRNPAPERRLNVVLISVESLSAFYSASYGGEPGLTPELDQLTDHSLFFSQLYASGTRTVRGLEALALSVPPTPGESIVKRPHNEGLPSLADVFNARGYQSQFLYGGYGAFDNMNYFFGHNGYQVRDRSAIPEAQIHHANIWGVADEDLYTLALTEFDQAHARGKPFFAHLMTTSNHRPYTFPEHRVTGAQGKRESAVQYTDWAIGDFLRRARSKPWFADTVFVITADHCASSGGIAQLPVFRYHIPLWIYSPAHIRPARVDRLIAQIDIGPTVLGLLGMDYRSSFYGSDIFQRPAGRERAFIGNYQRLGYLRANQLIELSPHRRIDSVKPQYEQDLPQAPEAVDGPLALEAIGYYQTASHRFSHGLMALPEDRTAAATVIPVAAKTTLAAAR</sequence>
<evidence type="ECO:0000256" key="1">
    <source>
        <dbReference type="ARBA" id="ARBA00004651"/>
    </source>
</evidence>
<dbReference type="Proteomes" id="UP000029385">
    <property type="component" value="Unassembled WGS sequence"/>
</dbReference>
<evidence type="ECO:0000256" key="3">
    <source>
        <dbReference type="ARBA" id="ARBA00022692"/>
    </source>
</evidence>